<feature type="binding site" evidence="7">
    <location>
        <begin position="76"/>
        <end position="77"/>
    </location>
    <ligand>
        <name>substrate</name>
    </ligand>
</feature>
<dbReference type="NCBIfam" id="TIGR00067">
    <property type="entry name" value="glut_race"/>
    <property type="match status" value="1"/>
</dbReference>
<dbReference type="InterPro" id="IPR015942">
    <property type="entry name" value="Asp/Glu/hydantoin_racemase"/>
</dbReference>
<dbReference type="InterPro" id="IPR033134">
    <property type="entry name" value="Asp/Glu_racemase_AS_2"/>
</dbReference>
<dbReference type="UniPathway" id="UPA00219"/>
<dbReference type="PROSITE" id="PS00924">
    <property type="entry name" value="ASP_GLU_RACEMASE_2"/>
    <property type="match status" value="1"/>
</dbReference>
<dbReference type="GO" id="GO:0071555">
    <property type="term" value="P:cell wall organization"/>
    <property type="evidence" value="ECO:0007669"/>
    <property type="project" value="UniProtKB-KW"/>
</dbReference>
<dbReference type="InterPro" id="IPR001920">
    <property type="entry name" value="Asp/Glu_race"/>
</dbReference>
<evidence type="ECO:0000313" key="8">
    <source>
        <dbReference type="EMBL" id="AZG77639.1"/>
    </source>
</evidence>
<name>A0A3G8M6K7_9HYPH</name>
<keyword evidence="6 7" id="KW-0961">Cell wall biogenesis/degradation</keyword>
<comment type="similarity">
    <text evidence="7">Belongs to the aspartate/glutamate racemases family.</text>
</comment>
<dbReference type="PANTHER" id="PTHR21198:SF2">
    <property type="entry name" value="GLUTAMATE RACEMASE"/>
    <property type="match status" value="1"/>
</dbReference>
<dbReference type="GO" id="GO:0008881">
    <property type="term" value="F:glutamate racemase activity"/>
    <property type="evidence" value="ECO:0007669"/>
    <property type="project" value="UniProtKB-UniRule"/>
</dbReference>
<evidence type="ECO:0000256" key="3">
    <source>
        <dbReference type="ARBA" id="ARBA00022960"/>
    </source>
</evidence>
<evidence type="ECO:0000256" key="4">
    <source>
        <dbReference type="ARBA" id="ARBA00022984"/>
    </source>
</evidence>
<organism evidence="8 9">
    <name type="scientific">Methylocystis rosea</name>
    <dbReference type="NCBI Taxonomy" id="173366"/>
    <lineage>
        <taxon>Bacteria</taxon>
        <taxon>Pseudomonadati</taxon>
        <taxon>Pseudomonadota</taxon>
        <taxon>Alphaproteobacteria</taxon>
        <taxon>Hyphomicrobiales</taxon>
        <taxon>Methylocystaceae</taxon>
        <taxon>Methylocystis</taxon>
    </lineage>
</organism>
<accession>A0A3G8M6K7</accession>
<sequence>MTRPPKLLVFDSGLGGLTVFAEIIKLRPSADYLYCADDAGFPYGSWKEPELVERVMELMERLIADHAPDIVVIACNTASTIVLPYLRVHWPALPFVGTVPAIKPAAERTRSRMISVLGTQGTVARDYTQNLIAQFAAHCSVTLVGSKRLAGLAESYMHGEGVRDADIGAEIAPCFREEGGRRTDAIVLACTHYPLLIDEFKRLAPWPVEWIDPAPAIARRADQLLGERFGADAPGRQPVSRRIIFTSGARPPAPLGAALARYGLAWTAVVPTA</sequence>
<dbReference type="EC" id="5.1.1.3" evidence="2 7"/>
<proteinExistence type="inferred from homology"/>
<dbReference type="InterPro" id="IPR018187">
    <property type="entry name" value="Asp/Glu_racemase_AS_1"/>
</dbReference>
<dbReference type="HAMAP" id="MF_00258">
    <property type="entry name" value="Glu_racemase"/>
    <property type="match status" value="1"/>
</dbReference>
<evidence type="ECO:0000313" key="9">
    <source>
        <dbReference type="Proteomes" id="UP000273982"/>
    </source>
</evidence>
<comment type="catalytic activity">
    <reaction evidence="1 7">
        <text>L-glutamate = D-glutamate</text>
        <dbReference type="Rhea" id="RHEA:12813"/>
        <dbReference type="ChEBI" id="CHEBI:29985"/>
        <dbReference type="ChEBI" id="CHEBI:29986"/>
        <dbReference type="EC" id="5.1.1.3"/>
    </reaction>
</comment>
<reference evidence="8 9" key="1">
    <citation type="submission" date="2018-11" db="EMBL/GenBank/DDBJ databases">
        <title>Genome squencing of methanotrophic bacteria isolated from alkaline groundwater in Korea.</title>
        <authorList>
            <person name="Nguyen L.N."/>
        </authorList>
    </citation>
    <scope>NUCLEOTIDE SEQUENCE [LARGE SCALE GENOMIC DNA]</scope>
    <source>
        <strain evidence="8 9">GW6</strain>
    </source>
</reference>
<evidence type="ECO:0000256" key="2">
    <source>
        <dbReference type="ARBA" id="ARBA00013090"/>
    </source>
</evidence>
<dbReference type="GO" id="GO:0008360">
    <property type="term" value="P:regulation of cell shape"/>
    <property type="evidence" value="ECO:0007669"/>
    <property type="project" value="UniProtKB-KW"/>
</dbReference>
<dbReference type="EMBL" id="CP034086">
    <property type="protein sequence ID" value="AZG77639.1"/>
    <property type="molecule type" value="Genomic_DNA"/>
</dbReference>
<dbReference type="InterPro" id="IPR004391">
    <property type="entry name" value="Glu_race"/>
</dbReference>
<dbReference type="Gene3D" id="3.40.50.1860">
    <property type="match status" value="2"/>
</dbReference>
<feature type="binding site" evidence="7">
    <location>
        <begin position="191"/>
        <end position="192"/>
    </location>
    <ligand>
        <name>substrate</name>
    </ligand>
</feature>
<feature type="active site" description="Proton donor/acceptor" evidence="7">
    <location>
        <position position="190"/>
    </location>
</feature>
<feature type="binding site" evidence="7">
    <location>
        <begin position="11"/>
        <end position="12"/>
    </location>
    <ligand>
        <name>substrate</name>
    </ligand>
</feature>
<keyword evidence="4 7" id="KW-0573">Peptidoglycan synthesis</keyword>
<feature type="binding site" evidence="7">
    <location>
        <begin position="43"/>
        <end position="44"/>
    </location>
    <ligand>
        <name>substrate</name>
    </ligand>
</feature>
<keyword evidence="5 7" id="KW-0413">Isomerase</keyword>
<dbReference type="PROSITE" id="PS00923">
    <property type="entry name" value="ASP_GLU_RACEMASE_1"/>
    <property type="match status" value="1"/>
</dbReference>
<protein>
    <recommendedName>
        <fullName evidence="2 7">Glutamate racemase</fullName>
        <ecNumber evidence="2 7">5.1.1.3</ecNumber>
    </recommendedName>
</protein>
<evidence type="ECO:0000256" key="5">
    <source>
        <dbReference type="ARBA" id="ARBA00023235"/>
    </source>
</evidence>
<dbReference type="KEGG" id="mros:EHO51_13365"/>
<comment type="function">
    <text evidence="7">Provides the (R)-glutamate required for cell wall biosynthesis.</text>
</comment>
<dbReference type="RefSeq" id="WP_124739297.1">
    <property type="nucleotide sequence ID" value="NZ_CP034086.1"/>
</dbReference>
<evidence type="ECO:0000256" key="7">
    <source>
        <dbReference type="HAMAP-Rule" id="MF_00258"/>
    </source>
</evidence>
<evidence type="ECO:0000256" key="6">
    <source>
        <dbReference type="ARBA" id="ARBA00023316"/>
    </source>
</evidence>
<dbReference type="GO" id="GO:0009252">
    <property type="term" value="P:peptidoglycan biosynthetic process"/>
    <property type="evidence" value="ECO:0007669"/>
    <property type="project" value="UniProtKB-UniRule"/>
</dbReference>
<dbReference type="Pfam" id="PF01177">
    <property type="entry name" value="Asp_Glu_race"/>
    <property type="match status" value="1"/>
</dbReference>
<feature type="active site" description="Proton donor/acceptor" evidence="7">
    <location>
        <position position="75"/>
    </location>
</feature>
<comment type="pathway">
    <text evidence="7">Cell wall biogenesis; peptidoglycan biosynthesis.</text>
</comment>
<gene>
    <name evidence="7" type="primary">murI</name>
    <name evidence="8" type="ORF">EHO51_13365</name>
</gene>
<dbReference type="PANTHER" id="PTHR21198">
    <property type="entry name" value="GLUTAMATE RACEMASE"/>
    <property type="match status" value="1"/>
</dbReference>
<dbReference type="SUPFAM" id="SSF53681">
    <property type="entry name" value="Aspartate/glutamate racemase"/>
    <property type="match status" value="2"/>
</dbReference>
<dbReference type="AlphaFoldDB" id="A0A3G8M6K7"/>
<evidence type="ECO:0000256" key="1">
    <source>
        <dbReference type="ARBA" id="ARBA00001602"/>
    </source>
</evidence>
<dbReference type="Proteomes" id="UP000273982">
    <property type="component" value="Chromosome"/>
</dbReference>
<keyword evidence="3 7" id="KW-0133">Cell shape</keyword>